<keyword evidence="5" id="KW-1185">Reference proteome</keyword>
<evidence type="ECO:0000259" key="3">
    <source>
        <dbReference type="PROSITE" id="PS50250"/>
    </source>
</evidence>
<dbReference type="Pfam" id="PF22241">
    <property type="entry name" value="PSMD12-CSN4_N"/>
    <property type="match status" value="1"/>
</dbReference>
<reference evidence="4 5" key="1">
    <citation type="submission" date="2014-06" db="EMBL/GenBank/DDBJ databases">
        <authorList>
            <person name="Swart Estienne"/>
        </authorList>
    </citation>
    <scope>NUCLEOTIDE SEQUENCE [LARGE SCALE GENOMIC DNA]</scope>
    <source>
        <strain evidence="4 5">130c</strain>
    </source>
</reference>
<gene>
    <name evidence="4" type="primary">Contig1337.g1465</name>
    <name evidence="4" type="ORF">STYLEM_19523</name>
</gene>
<evidence type="ECO:0000313" key="5">
    <source>
        <dbReference type="Proteomes" id="UP000039865"/>
    </source>
</evidence>
<dbReference type="SUPFAM" id="SSF46785">
    <property type="entry name" value="Winged helix' DNA-binding domain"/>
    <property type="match status" value="1"/>
</dbReference>
<dbReference type="InterPro" id="IPR054559">
    <property type="entry name" value="PSMD12-CSN4-like_N"/>
</dbReference>
<dbReference type="Pfam" id="PF01399">
    <property type="entry name" value="PCI"/>
    <property type="match status" value="1"/>
</dbReference>
<evidence type="ECO:0000313" key="4">
    <source>
        <dbReference type="EMBL" id="CDW90380.1"/>
    </source>
</evidence>
<feature type="domain" description="PCI" evidence="3">
    <location>
        <begin position="226"/>
        <end position="406"/>
    </location>
</feature>
<dbReference type="PROSITE" id="PS50250">
    <property type="entry name" value="PCI"/>
    <property type="match status" value="1"/>
</dbReference>
<name>A0A078B7C7_STYLE</name>
<dbReference type="FunCoup" id="A0A078B7C7">
    <property type="interactions" value="682"/>
</dbReference>
<dbReference type="GO" id="GO:0005634">
    <property type="term" value="C:nucleus"/>
    <property type="evidence" value="ECO:0007669"/>
    <property type="project" value="UniProtKB-ARBA"/>
</dbReference>
<dbReference type="InterPro" id="IPR040896">
    <property type="entry name" value="RPN5_C"/>
</dbReference>
<dbReference type="InterPro" id="IPR036390">
    <property type="entry name" value="WH_DNA-bd_sf"/>
</dbReference>
<dbReference type="PANTHER" id="PTHR10855">
    <property type="entry name" value="26S PROTEASOME NON-ATPASE REGULATORY SUBUNIT 12/COP9 SIGNALOSOME COMPLEX SUBUNIT 4"/>
    <property type="match status" value="1"/>
</dbReference>
<dbReference type="Pfam" id="PF18098">
    <property type="entry name" value="RPN5_C"/>
    <property type="match status" value="1"/>
</dbReference>
<dbReference type="InterPro" id="IPR036388">
    <property type="entry name" value="WH-like_DNA-bd_sf"/>
</dbReference>
<evidence type="ECO:0000256" key="2">
    <source>
        <dbReference type="ARBA" id="ARBA00022942"/>
    </source>
</evidence>
<dbReference type="InParanoid" id="A0A078B7C7"/>
<dbReference type="SMART" id="SM00088">
    <property type="entry name" value="PINT"/>
    <property type="match status" value="1"/>
</dbReference>
<accession>A0A078B7C7</accession>
<comment type="similarity">
    <text evidence="1">Belongs to the proteasome subunit p55 family.</text>
</comment>
<dbReference type="InterPro" id="IPR040134">
    <property type="entry name" value="PSMD12/CSN4"/>
</dbReference>
<dbReference type="GO" id="GO:0008541">
    <property type="term" value="C:proteasome regulatory particle, lid subcomplex"/>
    <property type="evidence" value="ECO:0007669"/>
    <property type="project" value="TreeGrafter"/>
</dbReference>
<dbReference type="EMBL" id="CCKQ01018418">
    <property type="protein sequence ID" value="CDW90380.1"/>
    <property type="molecule type" value="Genomic_DNA"/>
</dbReference>
<dbReference type="AlphaFoldDB" id="A0A078B7C7"/>
<dbReference type="Proteomes" id="UP000039865">
    <property type="component" value="Unassembled WGS sequence"/>
</dbReference>
<dbReference type="GO" id="GO:0005737">
    <property type="term" value="C:cytoplasm"/>
    <property type="evidence" value="ECO:0007669"/>
    <property type="project" value="TreeGrafter"/>
</dbReference>
<dbReference type="FunFam" id="1.10.10.10:FF:000070">
    <property type="entry name" value="26S proteasome non-ATPase regulatory subunit 12"/>
    <property type="match status" value="1"/>
</dbReference>
<sequence length="442" mass="52714">MAQKPQEKQRMFDLGPEEMWTPFLEEVNDLMIEEKQARHENDGIKTSEICVRILRLAYDQRDFVKLREFLIILTKRRGQAKKPIVDMVQLLINEFLPLMPTREEKYNLLQTIREATDGKMFLEREYANSTKWLCEMLEEDGKIDEATKIIQEIQIETYGSLQTVEKVDFILYQMKLVLIRRDFVRCQILSRKISRKHLNEAGLEKQKIQYFLFMVRYYVHEKMILDTAKAFQTIYDTYNKSNPDLALDTTGQLKTTAFQNFIIYLMVAPYTNEKVDLLNIAESLYTRELDQNELIAKFMRKFLTYELMPFNDQEIEQQFSQFEPFRADLTEHSHNHSQDFLRQLIQHNIRVVQKYYQRIRLPRLAQLVGVSVDLAEKEIGDMVVNKRLVAKINRMQGIVSFQKNKFTNDVLNDWNYDIRHMLDKIENTCHLINREKVVHNVV</sequence>
<dbReference type="InterPro" id="IPR000717">
    <property type="entry name" value="PCI_dom"/>
</dbReference>
<organism evidence="4 5">
    <name type="scientific">Stylonychia lemnae</name>
    <name type="common">Ciliate</name>
    <dbReference type="NCBI Taxonomy" id="5949"/>
    <lineage>
        <taxon>Eukaryota</taxon>
        <taxon>Sar</taxon>
        <taxon>Alveolata</taxon>
        <taxon>Ciliophora</taxon>
        <taxon>Intramacronucleata</taxon>
        <taxon>Spirotrichea</taxon>
        <taxon>Stichotrichia</taxon>
        <taxon>Sporadotrichida</taxon>
        <taxon>Oxytrichidae</taxon>
        <taxon>Stylonychinae</taxon>
        <taxon>Stylonychia</taxon>
    </lineage>
</organism>
<dbReference type="OrthoDB" id="268763at2759"/>
<dbReference type="OMA" id="AENEMFK"/>
<keyword evidence="2 4" id="KW-0647">Proteasome</keyword>
<proteinExistence type="inferred from homology"/>
<evidence type="ECO:0000256" key="1">
    <source>
        <dbReference type="ARBA" id="ARBA00006397"/>
    </source>
</evidence>
<dbReference type="PANTHER" id="PTHR10855:SF1">
    <property type="entry name" value="26S PROTEASOME NON-ATPASE REGULATORY SUBUNIT 12"/>
    <property type="match status" value="1"/>
</dbReference>
<dbReference type="Gene3D" id="1.10.10.10">
    <property type="entry name" value="Winged helix-like DNA-binding domain superfamily/Winged helix DNA-binding domain"/>
    <property type="match status" value="1"/>
</dbReference>
<protein>
    <submittedName>
        <fullName evidence="4">26s proteasome non-atpase regulatory subunit 12</fullName>
    </submittedName>
</protein>